<proteinExistence type="predicted"/>
<feature type="transmembrane region" description="Helical" evidence="6">
    <location>
        <begin position="234"/>
        <end position="257"/>
    </location>
</feature>
<feature type="transmembrane region" description="Helical" evidence="6">
    <location>
        <begin position="311"/>
        <end position="336"/>
    </location>
</feature>
<sequence length="715" mass="74414">MPRMTRFVMARRRLVALVWVVLALAGAWAASGISDALSQSFDAPGRPAFEANERIVRAYGSGGTISPIVLVARPEEGRDVRDQDVRDELREAVERVAGAVPGSRAVSSSGATGEGLDSADGRASVAYVFPPVGRPAPDENPQALAAARKAAAGTEVGGRPLAVTGIEALTDDSGGGGGAGLLIETLVGGLGALIVLAWVFSSALAFVPLVVAAVSILTTFLLLRALAALTEVSFVVQFLIALIGLGIAIDYSLLVVFRWREERAAGREGPAAVEAAMRTAGRAVAVSGVTVGIGLLALVVVPVPFIRSIGFGGLLIPIVSVLAALTLLPVLLLGVGERLDRRWAARHAGTQDAGQGHAGRDATVSPRWIRWAALVVRRRWIAATAGLLVLLVLAGVATTLRPGQPTVDSLSAGGDARSALRHLERHGLGTGAITPIEVLTTSGAAGDVERELRETSGIRGVVSPTAPAWRRGDAALTVALPSQDSASDRGRETLDRVRDAAGKEDFGGRVGGPAAQDRDLTEAIYASFPVMVLLIAVITFALLARALRSVVLPIKAILLNVLSVGSSFGIVVLVWQQGGGSELLGGVPATGSITTWVPLAIFAFLYGLSMDYEVFILSRVREEYDRTGSTDEAVIEGLGRTGRLVTSAALVLFLAFVALGAAPNTEIRILATGLAAGILLDATVVRARVVPALVTLFGKANWWLPAPLARRWGPR</sequence>
<dbReference type="GO" id="GO:0005886">
    <property type="term" value="C:plasma membrane"/>
    <property type="evidence" value="ECO:0007669"/>
    <property type="project" value="UniProtKB-SubCell"/>
</dbReference>
<accession>A0A6J7G1L6</accession>
<keyword evidence="2" id="KW-1003">Cell membrane</keyword>
<feature type="transmembrane region" description="Helical" evidence="6">
    <location>
        <begin position="283"/>
        <end position="305"/>
    </location>
</feature>
<reference evidence="8" key="1">
    <citation type="submission" date="2020-05" db="EMBL/GenBank/DDBJ databases">
        <authorList>
            <person name="Chiriac C."/>
            <person name="Salcher M."/>
            <person name="Ghai R."/>
            <person name="Kavagutti S V."/>
        </authorList>
    </citation>
    <scope>NUCLEOTIDE SEQUENCE</scope>
</reference>
<dbReference type="Gene3D" id="1.20.1640.10">
    <property type="entry name" value="Multidrug efflux transporter AcrB transmembrane domain"/>
    <property type="match status" value="2"/>
</dbReference>
<dbReference type="EMBL" id="CAFBMK010000022">
    <property type="protein sequence ID" value="CAB4901777.1"/>
    <property type="molecule type" value="Genomic_DNA"/>
</dbReference>
<gene>
    <name evidence="8" type="ORF">UFOPK3564_00618</name>
</gene>
<dbReference type="PANTHER" id="PTHR33406">
    <property type="entry name" value="MEMBRANE PROTEIN MJ1562-RELATED"/>
    <property type="match status" value="1"/>
</dbReference>
<evidence type="ECO:0000313" key="8">
    <source>
        <dbReference type="EMBL" id="CAB4901777.1"/>
    </source>
</evidence>
<keyword evidence="4 6" id="KW-1133">Transmembrane helix</keyword>
<evidence type="ECO:0000256" key="2">
    <source>
        <dbReference type="ARBA" id="ARBA00022475"/>
    </source>
</evidence>
<feature type="transmembrane region" description="Helical" evidence="6">
    <location>
        <begin position="523"/>
        <end position="544"/>
    </location>
</feature>
<dbReference type="InterPro" id="IPR004869">
    <property type="entry name" value="MMPL_dom"/>
</dbReference>
<dbReference type="AlphaFoldDB" id="A0A6J7G1L6"/>
<evidence type="ECO:0000259" key="7">
    <source>
        <dbReference type="Pfam" id="PF03176"/>
    </source>
</evidence>
<keyword evidence="3 6" id="KW-0812">Transmembrane</keyword>
<protein>
    <submittedName>
        <fullName evidence="8">Unannotated protein</fullName>
    </submittedName>
</protein>
<feature type="transmembrane region" description="Helical" evidence="6">
    <location>
        <begin position="556"/>
        <end position="576"/>
    </location>
</feature>
<keyword evidence="5 6" id="KW-0472">Membrane</keyword>
<dbReference type="SUPFAM" id="SSF82866">
    <property type="entry name" value="Multidrug efflux transporter AcrB transmembrane domain"/>
    <property type="match status" value="2"/>
</dbReference>
<evidence type="ECO:0000256" key="3">
    <source>
        <dbReference type="ARBA" id="ARBA00022692"/>
    </source>
</evidence>
<feature type="transmembrane region" description="Helical" evidence="6">
    <location>
        <begin position="380"/>
        <end position="400"/>
    </location>
</feature>
<evidence type="ECO:0000256" key="5">
    <source>
        <dbReference type="ARBA" id="ARBA00023136"/>
    </source>
</evidence>
<name>A0A6J7G1L6_9ZZZZ</name>
<dbReference type="Pfam" id="PF03176">
    <property type="entry name" value="MMPL"/>
    <property type="match status" value="2"/>
</dbReference>
<feature type="transmembrane region" description="Helical" evidence="6">
    <location>
        <begin position="179"/>
        <end position="199"/>
    </location>
</feature>
<dbReference type="InterPro" id="IPR050545">
    <property type="entry name" value="Mycobact_MmpL"/>
</dbReference>
<evidence type="ECO:0000256" key="1">
    <source>
        <dbReference type="ARBA" id="ARBA00004651"/>
    </source>
</evidence>
<comment type="subcellular location">
    <subcellularLocation>
        <location evidence="1">Cell membrane</location>
        <topology evidence="1">Multi-pass membrane protein</topology>
    </subcellularLocation>
</comment>
<feature type="transmembrane region" description="Helical" evidence="6">
    <location>
        <begin position="206"/>
        <end position="228"/>
    </location>
</feature>
<organism evidence="8">
    <name type="scientific">freshwater metagenome</name>
    <dbReference type="NCBI Taxonomy" id="449393"/>
    <lineage>
        <taxon>unclassified sequences</taxon>
        <taxon>metagenomes</taxon>
        <taxon>ecological metagenomes</taxon>
    </lineage>
</organism>
<evidence type="ECO:0000256" key="4">
    <source>
        <dbReference type="ARBA" id="ARBA00022989"/>
    </source>
</evidence>
<evidence type="ECO:0000256" key="6">
    <source>
        <dbReference type="SAM" id="Phobius"/>
    </source>
</evidence>
<feature type="domain" description="Membrane transport protein MMPL" evidence="7">
    <location>
        <begin position="477"/>
        <end position="704"/>
    </location>
</feature>
<feature type="domain" description="Membrane transport protein MMPL" evidence="7">
    <location>
        <begin position="42"/>
        <end position="378"/>
    </location>
</feature>
<dbReference type="PANTHER" id="PTHR33406:SF13">
    <property type="entry name" value="MEMBRANE PROTEIN YDFJ"/>
    <property type="match status" value="1"/>
</dbReference>
<feature type="transmembrane region" description="Helical" evidence="6">
    <location>
        <begin position="669"/>
        <end position="689"/>
    </location>
</feature>
<feature type="transmembrane region" description="Helical" evidence="6">
    <location>
        <begin position="596"/>
        <end position="617"/>
    </location>
</feature>
<feature type="transmembrane region" description="Helical" evidence="6">
    <location>
        <begin position="644"/>
        <end position="663"/>
    </location>
</feature>